<proteinExistence type="predicted"/>
<name>A0ABR1SCI8_9PEZI</name>
<sequence>MGQSTLMGRSANDLLARIAPNDRGFDFNPFKTYLPLQACGYVSDLCGWRSSPTHDCNASIIFIVDSLCIVSTKHYCMILTWLATYLEDNDQPSAKST</sequence>
<evidence type="ECO:0000313" key="2">
    <source>
        <dbReference type="Proteomes" id="UP001444661"/>
    </source>
</evidence>
<keyword evidence="2" id="KW-1185">Reference proteome</keyword>
<reference evidence="1 2" key="1">
    <citation type="submission" date="2023-01" db="EMBL/GenBank/DDBJ databases">
        <title>Analysis of 21 Apiospora genomes using comparative genomics revels a genus with tremendous synthesis potential of carbohydrate active enzymes and secondary metabolites.</title>
        <authorList>
            <person name="Sorensen T."/>
        </authorList>
    </citation>
    <scope>NUCLEOTIDE SEQUENCE [LARGE SCALE GENOMIC DNA]</scope>
    <source>
        <strain evidence="1 2">CBS 33761</strain>
    </source>
</reference>
<protein>
    <submittedName>
        <fullName evidence="1">Uncharacterized protein</fullName>
    </submittedName>
</protein>
<comment type="caution">
    <text evidence="1">The sequence shown here is derived from an EMBL/GenBank/DDBJ whole genome shotgun (WGS) entry which is preliminary data.</text>
</comment>
<organism evidence="1 2">
    <name type="scientific">Apiospora rasikravindrae</name>
    <dbReference type="NCBI Taxonomy" id="990691"/>
    <lineage>
        <taxon>Eukaryota</taxon>
        <taxon>Fungi</taxon>
        <taxon>Dikarya</taxon>
        <taxon>Ascomycota</taxon>
        <taxon>Pezizomycotina</taxon>
        <taxon>Sordariomycetes</taxon>
        <taxon>Xylariomycetidae</taxon>
        <taxon>Amphisphaeriales</taxon>
        <taxon>Apiosporaceae</taxon>
        <taxon>Apiospora</taxon>
    </lineage>
</organism>
<accession>A0ABR1SCI8</accession>
<dbReference type="EMBL" id="JAQQWK010000010">
    <property type="protein sequence ID" value="KAK8029446.1"/>
    <property type="molecule type" value="Genomic_DNA"/>
</dbReference>
<gene>
    <name evidence="1" type="ORF">PG993_010737</name>
</gene>
<evidence type="ECO:0000313" key="1">
    <source>
        <dbReference type="EMBL" id="KAK8029446.1"/>
    </source>
</evidence>
<dbReference type="Proteomes" id="UP001444661">
    <property type="component" value="Unassembled WGS sequence"/>
</dbReference>